<feature type="transmembrane region" description="Helical" evidence="1">
    <location>
        <begin position="30"/>
        <end position="51"/>
    </location>
</feature>
<keyword evidence="1" id="KW-1133">Transmembrane helix</keyword>
<protein>
    <submittedName>
        <fullName evidence="2">Cobalamin biosynthesis protein CobD</fullName>
    </submittedName>
</protein>
<dbReference type="AlphaFoldDB" id="A0A075I839"/>
<dbReference type="EMBL" id="KF901203">
    <property type="protein sequence ID" value="AIF22108.1"/>
    <property type="molecule type" value="Genomic_DNA"/>
</dbReference>
<keyword evidence="1" id="KW-0812">Transmembrane</keyword>
<reference evidence="2" key="1">
    <citation type="journal article" date="2014" name="Genome Biol. Evol.">
        <title>Pangenome evidence for extensive interdomain horizontal transfer affecting lineage core and shell genes in uncultured planktonic thaumarchaeota and euryarchaeota.</title>
        <authorList>
            <person name="Deschamps P."/>
            <person name="Zivanovic Y."/>
            <person name="Moreira D."/>
            <person name="Rodriguez-Valera F."/>
            <person name="Lopez-Garcia P."/>
        </authorList>
    </citation>
    <scope>NUCLEOTIDE SEQUENCE</scope>
</reference>
<evidence type="ECO:0000313" key="2">
    <source>
        <dbReference type="EMBL" id="AIF22108.1"/>
    </source>
</evidence>
<keyword evidence="1" id="KW-0472">Membrane</keyword>
<evidence type="ECO:0000256" key="1">
    <source>
        <dbReference type="SAM" id="Phobius"/>
    </source>
</evidence>
<sequence>MNYYTIGNGSIEFTKSHIISAVTLMKVSSILFCGIITIPIIVTLSFLGWWIHA</sequence>
<name>A0A075I839_9ARCH</name>
<organism evidence="2">
    <name type="scientific">uncultured marine thaumarchaeote SAT1000_07_E05</name>
    <dbReference type="NCBI Taxonomy" id="1456364"/>
    <lineage>
        <taxon>Archaea</taxon>
        <taxon>Nitrososphaerota</taxon>
        <taxon>environmental samples</taxon>
    </lineage>
</organism>
<accession>A0A075I839</accession>
<proteinExistence type="predicted"/>